<reference evidence="3" key="1">
    <citation type="submission" date="2021-06" db="EMBL/GenBank/DDBJ databases">
        <authorList>
            <person name="Arsene-Ploetze F."/>
        </authorList>
    </citation>
    <scope>NUCLEOTIDE SEQUENCE</scope>
    <source>
        <strain evidence="3">SBRY1</strain>
    </source>
</reference>
<feature type="region of interest" description="Disordered" evidence="1">
    <location>
        <begin position="71"/>
        <end position="103"/>
    </location>
</feature>
<keyword evidence="4" id="KW-1185">Reference proteome</keyword>
<organism evidence="3 4">
    <name type="scientific">Actinacidiphila bryophytorum</name>
    <dbReference type="NCBI Taxonomy" id="1436133"/>
    <lineage>
        <taxon>Bacteria</taxon>
        <taxon>Bacillati</taxon>
        <taxon>Actinomycetota</taxon>
        <taxon>Actinomycetes</taxon>
        <taxon>Kitasatosporales</taxon>
        <taxon>Streptomycetaceae</taxon>
        <taxon>Actinacidiphila</taxon>
    </lineage>
</organism>
<dbReference type="Proteomes" id="UP001153328">
    <property type="component" value="Unassembled WGS sequence"/>
</dbReference>
<evidence type="ECO:0000256" key="2">
    <source>
        <dbReference type="SAM" id="Phobius"/>
    </source>
</evidence>
<feature type="region of interest" description="Disordered" evidence="1">
    <location>
        <begin position="188"/>
        <end position="224"/>
    </location>
</feature>
<feature type="compositionally biased region" description="Polar residues" evidence="1">
    <location>
        <begin position="188"/>
        <end position="208"/>
    </location>
</feature>
<keyword evidence="2" id="KW-1133">Transmembrane helix</keyword>
<evidence type="ECO:0000256" key="1">
    <source>
        <dbReference type="SAM" id="MobiDB-lite"/>
    </source>
</evidence>
<feature type="compositionally biased region" description="Low complexity" evidence="1">
    <location>
        <begin position="82"/>
        <end position="96"/>
    </location>
</feature>
<dbReference type="EMBL" id="CAJVAX010000003">
    <property type="protein sequence ID" value="CAG7616516.1"/>
    <property type="molecule type" value="Genomic_DNA"/>
</dbReference>
<dbReference type="AlphaFoldDB" id="A0A9W4GYH7"/>
<accession>A0A9W4GYH7</accession>
<feature type="compositionally biased region" description="Basic and acidic residues" evidence="1">
    <location>
        <begin position="1"/>
        <end position="13"/>
    </location>
</feature>
<protein>
    <submittedName>
        <fullName evidence="3">Uncharacterized protein</fullName>
    </submittedName>
</protein>
<dbReference type="RefSeq" id="WP_205048400.1">
    <property type="nucleotide sequence ID" value="NZ_CAJVAX010000003.1"/>
</dbReference>
<keyword evidence="2" id="KW-0472">Membrane</keyword>
<feature type="region of interest" description="Disordered" evidence="1">
    <location>
        <begin position="1"/>
        <end position="41"/>
    </location>
</feature>
<proteinExistence type="predicted"/>
<gene>
    <name evidence="3" type="ORF">SBRY_110195</name>
</gene>
<sequence length="274" mass="29198">MQENGGEPRRDAGQDGEETPALFLEPELVSSSVPPPPEPYRPMRRGRLTLLVAAAAVLGVLAGAGAGYQVQRDRKPTPLPPLGAAAPVQPTGAAPAQPAPKPADDRNAVYAGNLIELLLPTPKGAEQRERGWLTQAAVADKFYDPASAFSDLGEHGFQRAVTARWSVGKTSRVETEVSLTQYRDDTTPYTSEVLSGSEYSDGTHQSYGTPVPGTTDGEVRPSAEPYDEAGGLKVYVGEGFARMGNIFVEVFVSGLHPVSRNAVMSVITKQLERL</sequence>
<comment type="caution">
    <text evidence="3">The sequence shown here is derived from an EMBL/GenBank/DDBJ whole genome shotgun (WGS) entry which is preliminary data.</text>
</comment>
<evidence type="ECO:0000313" key="3">
    <source>
        <dbReference type="EMBL" id="CAG7616516.1"/>
    </source>
</evidence>
<name>A0A9W4GYH7_9ACTN</name>
<keyword evidence="2" id="KW-0812">Transmembrane</keyword>
<evidence type="ECO:0000313" key="4">
    <source>
        <dbReference type="Proteomes" id="UP001153328"/>
    </source>
</evidence>
<feature type="transmembrane region" description="Helical" evidence="2">
    <location>
        <begin position="48"/>
        <end position="68"/>
    </location>
</feature>